<dbReference type="EMBL" id="DS113301">
    <property type="protein sequence ID" value="EAY12462.1"/>
    <property type="molecule type" value="Genomic_DNA"/>
</dbReference>
<dbReference type="GO" id="GO:0019901">
    <property type="term" value="F:protein kinase binding"/>
    <property type="evidence" value="ECO:0000318"/>
    <property type="project" value="GO_Central"/>
</dbReference>
<dbReference type="InterPro" id="IPR001806">
    <property type="entry name" value="Small_GTPase"/>
</dbReference>
<reference evidence="4" key="1">
    <citation type="submission" date="2006-10" db="EMBL/GenBank/DDBJ databases">
        <authorList>
            <person name="Amadeo P."/>
            <person name="Zhao Q."/>
            <person name="Wortman J."/>
            <person name="Fraser-Liggett C."/>
            <person name="Carlton J."/>
        </authorList>
    </citation>
    <scope>NUCLEOTIDE SEQUENCE</scope>
    <source>
        <strain evidence="4">G3</strain>
    </source>
</reference>
<reference evidence="4" key="2">
    <citation type="journal article" date="2007" name="Science">
        <title>Draft genome sequence of the sexually transmitted pathogen Trichomonas vaginalis.</title>
        <authorList>
            <person name="Carlton J.M."/>
            <person name="Hirt R.P."/>
            <person name="Silva J.C."/>
            <person name="Delcher A.L."/>
            <person name="Schatz M."/>
            <person name="Zhao Q."/>
            <person name="Wortman J.R."/>
            <person name="Bidwell S.L."/>
            <person name="Alsmark U.C.M."/>
            <person name="Besteiro S."/>
            <person name="Sicheritz-Ponten T."/>
            <person name="Noel C.J."/>
            <person name="Dacks J.B."/>
            <person name="Foster P.G."/>
            <person name="Simillion C."/>
            <person name="Van de Peer Y."/>
            <person name="Miranda-Saavedra D."/>
            <person name="Barton G.J."/>
            <person name="Westrop G.D."/>
            <person name="Mueller S."/>
            <person name="Dessi D."/>
            <person name="Fiori P.L."/>
            <person name="Ren Q."/>
            <person name="Paulsen I."/>
            <person name="Zhang H."/>
            <person name="Bastida-Corcuera F.D."/>
            <person name="Simoes-Barbosa A."/>
            <person name="Brown M.T."/>
            <person name="Hayes R.D."/>
            <person name="Mukherjee M."/>
            <person name="Okumura C.Y."/>
            <person name="Schneider R."/>
            <person name="Smith A.J."/>
            <person name="Vanacova S."/>
            <person name="Villalvazo M."/>
            <person name="Haas B.J."/>
            <person name="Pertea M."/>
            <person name="Feldblyum T.V."/>
            <person name="Utterback T.R."/>
            <person name="Shu C.L."/>
            <person name="Osoegawa K."/>
            <person name="de Jong P.J."/>
            <person name="Hrdy I."/>
            <person name="Horvathova L."/>
            <person name="Zubacova Z."/>
            <person name="Dolezal P."/>
            <person name="Malik S.B."/>
            <person name="Logsdon J.M. Jr."/>
            <person name="Henze K."/>
            <person name="Gupta A."/>
            <person name="Wang C.C."/>
            <person name="Dunne R.L."/>
            <person name="Upcroft J.A."/>
            <person name="Upcroft P."/>
            <person name="White O."/>
            <person name="Salzberg S.L."/>
            <person name="Tang P."/>
            <person name="Chiu C.-H."/>
            <person name="Lee Y.-S."/>
            <person name="Embley T.M."/>
            <person name="Coombs G.H."/>
            <person name="Mottram J.C."/>
            <person name="Tachezy J."/>
            <person name="Fraser-Liggett C.M."/>
            <person name="Johnson P.J."/>
        </authorList>
    </citation>
    <scope>NUCLEOTIDE SEQUENCE [LARGE SCALE GENOMIC DNA]</scope>
    <source>
        <strain evidence="4">G3</strain>
    </source>
</reference>
<dbReference type="SMART" id="SM00174">
    <property type="entry name" value="RHO"/>
    <property type="match status" value="1"/>
</dbReference>
<keyword evidence="2" id="KW-0342">GTP-binding</keyword>
<dbReference type="Gene3D" id="3.40.50.300">
    <property type="entry name" value="P-loop containing nucleotide triphosphate hydrolases"/>
    <property type="match status" value="1"/>
</dbReference>
<dbReference type="GO" id="GO:0005525">
    <property type="term" value="F:GTP binding"/>
    <property type="evidence" value="ECO:0000318"/>
    <property type="project" value="GO_Central"/>
</dbReference>
<dbReference type="PROSITE" id="PS51419">
    <property type="entry name" value="RAB"/>
    <property type="match status" value="1"/>
</dbReference>
<dbReference type="VEuPathDB" id="TrichDB:TVAGG3_0018530"/>
<feature type="compositionally biased region" description="Basic and acidic residues" evidence="3">
    <location>
        <begin position="13"/>
        <end position="24"/>
    </location>
</feature>
<proteinExistence type="predicted"/>
<dbReference type="SUPFAM" id="SSF52540">
    <property type="entry name" value="P-loop containing nucleoside triphosphate hydrolases"/>
    <property type="match status" value="1"/>
</dbReference>
<dbReference type="NCBIfam" id="TIGR00231">
    <property type="entry name" value="small_GTP"/>
    <property type="match status" value="1"/>
</dbReference>
<evidence type="ECO:0000256" key="3">
    <source>
        <dbReference type="SAM" id="MobiDB-lite"/>
    </source>
</evidence>
<dbReference type="RefSeq" id="XP_001324685.1">
    <property type="nucleotide sequence ID" value="XM_001324650.1"/>
</dbReference>
<dbReference type="GO" id="GO:0005886">
    <property type="term" value="C:plasma membrane"/>
    <property type="evidence" value="ECO:0000318"/>
    <property type="project" value="GO_Central"/>
</dbReference>
<dbReference type="InterPro" id="IPR003578">
    <property type="entry name" value="Small_GTPase_Rho"/>
</dbReference>
<dbReference type="GO" id="GO:0007165">
    <property type="term" value="P:signal transduction"/>
    <property type="evidence" value="ECO:0000318"/>
    <property type="project" value="GO_Central"/>
</dbReference>
<dbReference type="GO" id="GO:0007015">
    <property type="term" value="P:actin filament organization"/>
    <property type="evidence" value="ECO:0000318"/>
    <property type="project" value="GO_Central"/>
</dbReference>
<dbReference type="SMART" id="SM00173">
    <property type="entry name" value="RAS"/>
    <property type="match status" value="1"/>
</dbReference>
<dbReference type="eggNOG" id="KOG0393">
    <property type="taxonomic scope" value="Eukaryota"/>
</dbReference>
<dbReference type="InterPro" id="IPR005225">
    <property type="entry name" value="Small_GTP-bd"/>
</dbReference>
<keyword evidence="5" id="KW-1185">Reference proteome</keyword>
<evidence type="ECO:0000256" key="2">
    <source>
        <dbReference type="ARBA" id="ARBA00023134"/>
    </source>
</evidence>
<evidence type="ECO:0000256" key="1">
    <source>
        <dbReference type="ARBA" id="ARBA00022741"/>
    </source>
</evidence>
<dbReference type="GO" id="GO:0003924">
    <property type="term" value="F:GTPase activity"/>
    <property type="evidence" value="ECO:0000318"/>
    <property type="project" value="GO_Central"/>
</dbReference>
<organism evidence="4 5">
    <name type="scientific">Trichomonas vaginalis (strain ATCC PRA-98 / G3)</name>
    <dbReference type="NCBI Taxonomy" id="412133"/>
    <lineage>
        <taxon>Eukaryota</taxon>
        <taxon>Metamonada</taxon>
        <taxon>Parabasalia</taxon>
        <taxon>Trichomonadida</taxon>
        <taxon>Trichomonadidae</taxon>
        <taxon>Trichomonas</taxon>
    </lineage>
</organism>
<evidence type="ECO:0000313" key="5">
    <source>
        <dbReference type="Proteomes" id="UP000001542"/>
    </source>
</evidence>
<dbReference type="PRINTS" id="PR00449">
    <property type="entry name" value="RASTRNSFRMNG"/>
</dbReference>
<dbReference type="AlphaFoldDB" id="A2E4C7"/>
<dbReference type="Pfam" id="PF00071">
    <property type="entry name" value="Ras"/>
    <property type="match status" value="1"/>
</dbReference>
<dbReference type="GO" id="GO:0007264">
    <property type="term" value="P:small GTPase-mediated signal transduction"/>
    <property type="evidence" value="ECO:0007669"/>
    <property type="project" value="InterPro"/>
</dbReference>
<accession>A2E4C7</accession>
<dbReference type="PANTHER" id="PTHR24072">
    <property type="entry name" value="RHO FAMILY GTPASE"/>
    <property type="match status" value="1"/>
</dbReference>
<evidence type="ECO:0000313" key="4">
    <source>
        <dbReference type="EMBL" id="EAY12462.1"/>
    </source>
</evidence>
<feature type="region of interest" description="Disordered" evidence="3">
    <location>
        <begin position="1"/>
        <end position="24"/>
    </location>
</feature>
<protein>
    <submittedName>
        <fullName evidence="4">Small GTP-binding protein, putative</fullName>
    </submittedName>
</protein>
<gene>
    <name evidence="4" type="ORF">TVAG_128760</name>
</gene>
<dbReference type="InParanoid" id="A2E4C7"/>
<dbReference type="InterPro" id="IPR027417">
    <property type="entry name" value="P-loop_NTPase"/>
</dbReference>
<dbReference type="KEGG" id="tva:4770428"/>
<dbReference type="VEuPathDB" id="TrichDB:TVAG_128760"/>
<dbReference type="SMR" id="A2E4C7"/>
<sequence>MSAEGDAQVVVPEENKEGENAPQEPKELNCKVVLLGDVGVGKTSLALYYKNGAAPNGELPIISPNYQKDVKLEDKNAIVHIVVWDSACGDDDKEIRVKSYANTDVFLLCMNLKNAESCKNLIKTWSVEVFAHDKKANIVICGTQLDSMNIDPNQIQAITKNIPHNFYIETSSRSGVGIEELFKVIAEIKADPESHPIHTTEDAPTNKEKKSECCLLI</sequence>
<name>A2E4C7_TRIV3</name>
<dbReference type="SMART" id="SM00175">
    <property type="entry name" value="RAB"/>
    <property type="match status" value="1"/>
</dbReference>
<keyword evidence="1" id="KW-0547">Nucleotide-binding</keyword>
<dbReference type="Proteomes" id="UP000001542">
    <property type="component" value="Unassembled WGS sequence"/>
</dbReference>
<dbReference type="STRING" id="5722.A2E4C7"/>